<dbReference type="GO" id="GO:0019843">
    <property type="term" value="F:rRNA binding"/>
    <property type="evidence" value="ECO:0007669"/>
    <property type="project" value="UniProtKB-UniRule"/>
</dbReference>
<dbReference type="NCBIfam" id="TIGR03632">
    <property type="entry name" value="uS11_bact"/>
    <property type="match status" value="1"/>
</dbReference>
<evidence type="ECO:0000256" key="8">
    <source>
        <dbReference type="RuleBase" id="RU003629"/>
    </source>
</evidence>
<reference evidence="9 10" key="1">
    <citation type="journal article" date="2017" name="ISME J.">
        <title>Energy and carbon metabolisms in a deep terrestrial subsurface fluid microbial community.</title>
        <authorList>
            <person name="Momper L."/>
            <person name="Jungbluth S.P."/>
            <person name="Lee M.D."/>
            <person name="Amend J.P."/>
        </authorList>
    </citation>
    <scope>NUCLEOTIDE SEQUENCE [LARGE SCALE GENOMIC DNA]</scope>
    <source>
        <strain evidence="9">SURF_46</strain>
    </source>
</reference>
<organism evidence="9 10">
    <name type="scientific">candidate division WWE3 bacterium</name>
    <dbReference type="NCBI Taxonomy" id="2053526"/>
    <lineage>
        <taxon>Bacteria</taxon>
        <taxon>Katanobacteria</taxon>
    </lineage>
</organism>
<dbReference type="SUPFAM" id="SSF53137">
    <property type="entry name" value="Translational machinery components"/>
    <property type="match status" value="1"/>
</dbReference>
<sequence length="127" mass="13315">MAKAKTKKKETRQIHSGRVYITAGFNNTLITITDSDGNTIVSGSAGKVGFKGSRRATPYAATKATEAIALQAANLGLKEVSVVVKGPGLGRISSIKALKTAGLNVVSISDTTPIPHNGCRPKKKRRV</sequence>
<dbReference type="GO" id="GO:0006412">
    <property type="term" value="P:translation"/>
    <property type="evidence" value="ECO:0007669"/>
    <property type="project" value="UniProtKB-UniRule"/>
</dbReference>
<dbReference type="Gene3D" id="3.30.420.80">
    <property type="entry name" value="Ribosomal protein S11"/>
    <property type="match status" value="1"/>
</dbReference>
<dbReference type="PROSITE" id="PS00054">
    <property type="entry name" value="RIBOSOMAL_S11"/>
    <property type="match status" value="1"/>
</dbReference>
<protein>
    <recommendedName>
        <fullName evidence="6 7">Small ribosomal subunit protein uS11</fullName>
    </recommendedName>
</protein>
<evidence type="ECO:0000256" key="7">
    <source>
        <dbReference type="HAMAP-Rule" id="MF_01310"/>
    </source>
</evidence>
<dbReference type="GO" id="GO:0005840">
    <property type="term" value="C:ribosome"/>
    <property type="evidence" value="ECO:0007669"/>
    <property type="project" value="UniProtKB-KW"/>
</dbReference>
<comment type="caution">
    <text evidence="9">The sequence shown here is derived from an EMBL/GenBank/DDBJ whole genome shotgun (WGS) entry which is preliminary data.</text>
</comment>
<dbReference type="InterPro" id="IPR018102">
    <property type="entry name" value="Ribosomal_uS11_CS"/>
</dbReference>
<dbReference type="NCBIfam" id="NF003698">
    <property type="entry name" value="PRK05309.1"/>
    <property type="match status" value="1"/>
</dbReference>
<evidence type="ECO:0000256" key="3">
    <source>
        <dbReference type="ARBA" id="ARBA00022884"/>
    </source>
</evidence>
<dbReference type="InterPro" id="IPR019981">
    <property type="entry name" value="Ribosomal_uS11_bac-type"/>
</dbReference>
<accession>A0A3A4ZLR1</accession>
<keyword evidence="4 7" id="KW-0689">Ribosomal protein</keyword>
<evidence type="ECO:0000313" key="9">
    <source>
        <dbReference type="EMBL" id="RJR27466.1"/>
    </source>
</evidence>
<evidence type="ECO:0000256" key="2">
    <source>
        <dbReference type="ARBA" id="ARBA00022730"/>
    </source>
</evidence>
<proteinExistence type="inferred from homology"/>
<dbReference type="GO" id="GO:1990904">
    <property type="term" value="C:ribonucleoprotein complex"/>
    <property type="evidence" value="ECO:0007669"/>
    <property type="project" value="UniProtKB-KW"/>
</dbReference>
<keyword evidence="2 7" id="KW-0699">rRNA-binding</keyword>
<dbReference type="InterPro" id="IPR036967">
    <property type="entry name" value="Ribosomal_uS11_sf"/>
</dbReference>
<dbReference type="EMBL" id="QZJF01000011">
    <property type="protein sequence ID" value="RJR27466.1"/>
    <property type="molecule type" value="Genomic_DNA"/>
</dbReference>
<dbReference type="Pfam" id="PF00411">
    <property type="entry name" value="Ribosomal_S11"/>
    <property type="match status" value="1"/>
</dbReference>
<evidence type="ECO:0000256" key="1">
    <source>
        <dbReference type="ARBA" id="ARBA00006194"/>
    </source>
</evidence>
<dbReference type="FunFam" id="3.30.420.80:FF:000010">
    <property type="entry name" value="30S ribosomal protein S11"/>
    <property type="match status" value="1"/>
</dbReference>
<comment type="subunit">
    <text evidence="7">Part of the 30S ribosomal subunit. Interacts with proteins S7 and S18. Binds to IF-3.</text>
</comment>
<evidence type="ECO:0000313" key="10">
    <source>
        <dbReference type="Proteomes" id="UP000265540"/>
    </source>
</evidence>
<evidence type="ECO:0000256" key="6">
    <source>
        <dbReference type="ARBA" id="ARBA00035160"/>
    </source>
</evidence>
<dbReference type="PANTHER" id="PTHR11759">
    <property type="entry name" value="40S RIBOSOMAL PROTEIN S14/30S RIBOSOMAL PROTEIN S11"/>
    <property type="match status" value="1"/>
</dbReference>
<comment type="similarity">
    <text evidence="1 7 8">Belongs to the universal ribosomal protein uS11 family.</text>
</comment>
<keyword evidence="5 7" id="KW-0687">Ribonucleoprotein</keyword>
<keyword evidence="3 7" id="KW-0694">RNA-binding</keyword>
<gene>
    <name evidence="7" type="primary">rpsK</name>
    <name evidence="9" type="ORF">C4561_02105</name>
</gene>
<comment type="function">
    <text evidence="7">Located on the platform of the 30S subunit, it bridges several disparate RNA helices of the 16S rRNA. Forms part of the Shine-Dalgarno cleft in the 70S ribosome.</text>
</comment>
<dbReference type="AlphaFoldDB" id="A0A3A4ZLR1"/>
<evidence type="ECO:0000256" key="5">
    <source>
        <dbReference type="ARBA" id="ARBA00023274"/>
    </source>
</evidence>
<dbReference type="InterPro" id="IPR001971">
    <property type="entry name" value="Ribosomal_uS11"/>
</dbReference>
<dbReference type="Proteomes" id="UP000265540">
    <property type="component" value="Unassembled WGS sequence"/>
</dbReference>
<dbReference type="HAMAP" id="MF_01310">
    <property type="entry name" value="Ribosomal_uS11"/>
    <property type="match status" value="1"/>
</dbReference>
<evidence type="ECO:0000256" key="4">
    <source>
        <dbReference type="ARBA" id="ARBA00022980"/>
    </source>
</evidence>
<dbReference type="PIRSF" id="PIRSF002131">
    <property type="entry name" value="Ribosomal_S11"/>
    <property type="match status" value="1"/>
</dbReference>
<dbReference type="GO" id="GO:0003735">
    <property type="term" value="F:structural constituent of ribosome"/>
    <property type="evidence" value="ECO:0007669"/>
    <property type="project" value="InterPro"/>
</dbReference>
<name>A0A3A4ZLR1_UNCKA</name>